<reference evidence="2" key="1">
    <citation type="submission" date="2022-06" db="EMBL/GenBank/DDBJ databases">
        <authorList>
            <consortium name="SYNGENTA / RWTH Aachen University"/>
        </authorList>
    </citation>
    <scope>NUCLEOTIDE SEQUENCE</scope>
</reference>
<name>A0AAV0AR49_PHAPC</name>
<organism evidence="2 3">
    <name type="scientific">Phakopsora pachyrhizi</name>
    <name type="common">Asian soybean rust disease fungus</name>
    <dbReference type="NCBI Taxonomy" id="170000"/>
    <lineage>
        <taxon>Eukaryota</taxon>
        <taxon>Fungi</taxon>
        <taxon>Dikarya</taxon>
        <taxon>Basidiomycota</taxon>
        <taxon>Pucciniomycotina</taxon>
        <taxon>Pucciniomycetes</taxon>
        <taxon>Pucciniales</taxon>
        <taxon>Phakopsoraceae</taxon>
        <taxon>Phakopsora</taxon>
    </lineage>
</organism>
<dbReference type="EMBL" id="CALTRL010000956">
    <property type="protein sequence ID" value="CAH7670218.1"/>
    <property type="molecule type" value="Genomic_DNA"/>
</dbReference>
<feature type="region of interest" description="Disordered" evidence="1">
    <location>
        <begin position="56"/>
        <end position="78"/>
    </location>
</feature>
<keyword evidence="3" id="KW-1185">Reference proteome</keyword>
<evidence type="ECO:0000256" key="1">
    <source>
        <dbReference type="SAM" id="MobiDB-lite"/>
    </source>
</evidence>
<protein>
    <submittedName>
        <fullName evidence="2">Expressed protein</fullName>
    </submittedName>
</protein>
<evidence type="ECO:0000313" key="3">
    <source>
        <dbReference type="Proteomes" id="UP001153365"/>
    </source>
</evidence>
<evidence type="ECO:0000313" key="2">
    <source>
        <dbReference type="EMBL" id="CAH7670218.1"/>
    </source>
</evidence>
<gene>
    <name evidence="2" type="ORF">PPACK8108_LOCUS4929</name>
</gene>
<accession>A0AAV0AR49</accession>
<dbReference type="Proteomes" id="UP001153365">
    <property type="component" value="Unassembled WGS sequence"/>
</dbReference>
<proteinExistence type="predicted"/>
<comment type="caution">
    <text evidence="2">The sequence shown here is derived from an EMBL/GenBank/DDBJ whole genome shotgun (WGS) entry which is preliminary data.</text>
</comment>
<sequence length="491" mass="57330">MHEEYSNWAAEDEISPLGEWYNHPDSAPNLEEVMNSYHRDTWNSAPVDHSIFSGQIHQQQTYPHKVSTQDQGSSSNNVQPNYDGDVFGENNGNFVPHFNEFRYPDSSFEHHPHQNIEISHDEQMTQYPAVHSMQNDLSYSPQHSDVGNRGYQNQDWQVSDFNPASSSKNYGSLDTGAAIDHGINSIDNKNLIYDKSKNSMIEEAQPLAGTKYLFTEDEKSELAVVFKKNFRRFSLEEELEYMPHKFKMIDTNYLKKFNEKSVDFINQQVDSITKKNVIEANSAKMIKLRKCMIIDYTFRIDWEGAKALKTKVCCFADNFTNYKIAAKKRGTANHIKRISIWGITFMKIIAKMYSYDPVSEFFERDQSLFNYTKIFWNFCFTNEGKIEELTEFFGSFGKECSEKDTNKIIFTKFLDEHNTPGHIFSRIKQNITGRTEMQVTYFFSWYFVFFRAIVYYPHLITEQSTSSGRYLKAFIEDGIIDFFENGEKVQK</sequence>
<dbReference type="AlphaFoldDB" id="A0AAV0AR49"/>